<feature type="transmembrane region" description="Helical" evidence="1">
    <location>
        <begin position="22"/>
        <end position="46"/>
    </location>
</feature>
<dbReference type="AlphaFoldDB" id="A0A0A9Y187"/>
<sequence length="147" mass="16386">MDTLTRRITVVSCWNTVNDDCIVSTTTAVIVYLFTLFIVISTNMWWGRQNRLQHCGIVKQLNKDLQIILVTSAVILAFNTITATVTSSSSTAIMLGSGSGSTIVMQALRHELQNIVLVYIAHPKGRSIFELEKRQTSTYKCVFNTVV</sequence>
<evidence type="ECO:0000256" key="1">
    <source>
        <dbReference type="SAM" id="Phobius"/>
    </source>
</evidence>
<feature type="transmembrane region" description="Helical" evidence="1">
    <location>
        <begin position="67"/>
        <end position="85"/>
    </location>
</feature>
<reference evidence="2" key="1">
    <citation type="journal article" date="2014" name="PLoS ONE">
        <title>Transcriptome-Based Identification of ABC Transporters in the Western Tarnished Plant Bug Lygus hesperus.</title>
        <authorList>
            <person name="Hull J.J."/>
            <person name="Chaney K."/>
            <person name="Geib S.M."/>
            <person name="Fabrick J.A."/>
            <person name="Brent C.S."/>
            <person name="Walsh D."/>
            <person name="Lavine L.C."/>
        </authorList>
    </citation>
    <scope>NUCLEOTIDE SEQUENCE</scope>
</reference>
<dbReference type="EMBL" id="GBHO01018721">
    <property type="protein sequence ID" value="JAG24883.1"/>
    <property type="molecule type" value="Transcribed_RNA"/>
</dbReference>
<accession>A0A0A9Y187</accession>
<name>A0A0A9Y187_LYGHE</name>
<reference evidence="2" key="2">
    <citation type="submission" date="2014-07" db="EMBL/GenBank/DDBJ databases">
        <authorList>
            <person name="Hull J."/>
        </authorList>
    </citation>
    <scope>NUCLEOTIDE SEQUENCE</scope>
</reference>
<proteinExistence type="predicted"/>
<protein>
    <submittedName>
        <fullName evidence="2">Phospho-N-acetylmuramoyl-pentapeptide-transferase</fullName>
    </submittedName>
</protein>
<organism evidence="2">
    <name type="scientific">Lygus hesperus</name>
    <name type="common">Western plant bug</name>
    <dbReference type="NCBI Taxonomy" id="30085"/>
    <lineage>
        <taxon>Eukaryota</taxon>
        <taxon>Metazoa</taxon>
        <taxon>Ecdysozoa</taxon>
        <taxon>Arthropoda</taxon>
        <taxon>Hexapoda</taxon>
        <taxon>Insecta</taxon>
        <taxon>Pterygota</taxon>
        <taxon>Neoptera</taxon>
        <taxon>Paraneoptera</taxon>
        <taxon>Hemiptera</taxon>
        <taxon>Heteroptera</taxon>
        <taxon>Panheteroptera</taxon>
        <taxon>Cimicomorpha</taxon>
        <taxon>Miridae</taxon>
        <taxon>Mirini</taxon>
        <taxon>Lygus</taxon>
    </lineage>
</organism>
<keyword evidence="1" id="KW-0472">Membrane</keyword>
<evidence type="ECO:0000313" key="2">
    <source>
        <dbReference type="EMBL" id="JAG24883.1"/>
    </source>
</evidence>
<keyword evidence="1" id="KW-1133">Transmembrane helix</keyword>
<keyword evidence="2" id="KW-0808">Transferase</keyword>
<dbReference type="GO" id="GO:0016740">
    <property type="term" value="F:transferase activity"/>
    <property type="evidence" value="ECO:0007669"/>
    <property type="project" value="UniProtKB-KW"/>
</dbReference>
<gene>
    <name evidence="2" type="primary">mraY_3</name>
    <name evidence="2" type="ORF">CM83_100016</name>
</gene>
<keyword evidence="1" id="KW-0812">Transmembrane</keyword>